<dbReference type="GO" id="GO:0006355">
    <property type="term" value="P:regulation of DNA-templated transcription"/>
    <property type="evidence" value="ECO:0007669"/>
    <property type="project" value="InterPro"/>
</dbReference>
<keyword evidence="4 8" id="KW-0805">Transcription regulation</keyword>
<evidence type="ECO:0000256" key="4">
    <source>
        <dbReference type="ARBA" id="ARBA00023015"/>
    </source>
</evidence>
<comment type="caution">
    <text evidence="9">The sequence shown here is derived from an EMBL/GenBank/DDBJ whole genome shotgun (WGS) entry which is preliminary data.</text>
</comment>
<accession>A0A3M7F4E0</accession>
<name>A0A3M7F4E0_HORWE</name>
<evidence type="ECO:0000256" key="3">
    <source>
        <dbReference type="ARBA" id="ARBA00019660"/>
    </source>
</evidence>
<dbReference type="PANTHER" id="PTHR13186">
    <property type="entry name" value="MEDIATOR OF RNA POLYMERASE II TRANSCRIPTION SUBUNIT 31"/>
    <property type="match status" value="1"/>
</dbReference>
<evidence type="ECO:0000256" key="5">
    <source>
        <dbReference type="ARBA" id="ARBA00023159"/>
    </source>
</evidence>
<keyword evidence="5 8" id="KW-0010">Activator</keyword>
<dbReference type="GO" id="GO:0003712">
    <property type="term" value="F:transcription coregulator activity"/>
    <property type="evidence" value="ECO:0007669"/>
    <property type="project" value="InterPro"/>
</dbReference>
<gene>
    <name evidence="9" type="ORF">D0864_07828</name>
</gene>
<dbReference type="GO" id="GO:0016592">
    <property type="term" value="C:mediator complex"/>
    <property type="evidence" value="ECO:0007669"/>
    <property type="project" value="InterPro"/>
</dbReference>
<dbReference type="AlphaFoldDB" id="A0A3M7F4E0"/>
<protein>
    <recommendedName>
        <fullName evidence="3 8">Mediator of RNA polymerase II transcription subunit 31</fullName>
    </recommendedName>
</protein>
<reference evidence="9 10" key="1">
    <citation type="journal article" date="2018" name="BMC Genomics">
        <title>Genomic evidence for intraspecific hybridization in a clonal and extremely halotolerant yeast.</title>
        <authorList>
            <person name="Gostincar C."/>
            <person name="Stajich J.E."/>
            <person name="Zupancic J."/>
            <person name="Zalar P."/>
            <person name="Gunde-Cimerman N."/>
        </authorList>
    </citation>
    <scope>NUCLEOTIDE SEQUENCE [LARGE SCALE GENOMIC DNA]</scope>
    <source>
        <strain evidence="9 10">EXF-10513</strain>
    </source>
</reference>
<evidence type="ECO:0000256" key="1">
    <source>
        <dbReference type="ARBA" id="ARBA00004123"/>
    </source>
</evidence>
<evidence type="ECO:0000313" key="9">
    <source>
        <dbReference type="EMBL" id="RMY83416.1"/>
    </source>
</evidence>
<dbReference type="InterPro" id="IPR008831">
    <property type="entry name" value="Mediator_Med31"/>
</dbReference>
<comment type="function">
    <text evidence="8">Component of the Mediator complex, a coactivator involved in the regulated transcription of nearly all RNA polymerase II-dependent genes. Mediator functions as a bridge to convey information from gene-specific regulatory proteins to the basal RNA polymerase II transcription machinery. Mediator is recruited to promoters by direct interactions with regulatory proteins and serves as a scaffold for the assembly of a functional preinitiation complex with RNA polymerase II and the general transcription factors.</text>
</comment>
<evidence type="ECO:0000256" key="6">
    <source>
        <dbReference type="ARBA" id="ARBA00023163"/>
    </source>
</evidence>
<dbReference type="Pfam" id="PF05669">
    <property type="entry name" value="Med31"/>
    <property type="match status" value="1"/>
</dbReference>
<evidence type="ECO:0000256" key="2">
    <source>
        <dbReference type="ARBA" id="ARBA00006378"/>
    </source>
</evidence>
<dbReference type="VEuPathDB" id="FungiDB:BTJ68_07565"/>
<proteinExistence type="inferred from homology"/>
<keyword evidence="7 8" id="KW-0539">Nucleus</keyword>
<organism evidence="9 10">
    <name type="scientific">Hortaea werneckii</name>
    <name type="common">Black yeast</name>
    <name type="synonym">Cladosporium werneckii</name>
    <dbReference type="NCBI Taxonomy" id="91943"/>
    <lineage>
        <taxon>Eukaryota</taxon>
        <taxon>Fungi</taxon>
        <taxon>Dikarya</taxon>
        <taxon>Ascomycota</taxon>
        <taxon>Pezizomycotina</taxon>
        <taxon>Dothideomycetes</taxon>
        <taxon>Dothideomycetidae</taxon>
        <taxon>Mycosphaerellales</taxon>
        <taxon>Teratosphaeriaceae</taxon>
        <taxon>Hortaea</taxon>
    </lineage>
</organism>
<comment type="subcellular location">
    <subcellularLocation>
        <location evidence="1 8">Nucleus</location>
    </subcellularLocation>
</comment>
<keyword evidence="6 8" id="KW-0804">Transcription</keyword>
<dbReference type="EMBL" id="QWIO01000860">
    <property type="protein sequence ID" value="RMY83416.1"/>
    <property type="molecule type" value="Genomic_DNA"/>
</dbReference>
<comment type="similarity">
    <text evidence="2 8">Belongs to the Mediator complex subunit 31 family.</text>
</comment>
<dbReference type="Gene3D" id="1.10.10.1340">
    <property type="entry name" value="Mediator of RNA polymerase II, submodule Med31 (Soh1)"/>
    <property type="match status" value="1"/>
</dbReference>
<evidence type="ECO:0000256" key="8">
    <source>
        <dbReference type="RuleBase" id="RU364129"/>
    </source>
</evidence>
<sequence>MMAEVQTSTHSGSEVKGRDIEWYGGASRFELELEFVQALSNPLYVHYLATQKLFEDDAFVRYLAYLQYFREPKYMRFLQYGFFPPSPIPLRILSATKPLPLPSPFVSGFDAKITDASAPINKRYPGPTLRMLDLLQQDQFRKDAISPALIDDLVRTGFEASTAGLVGGGR</sequence>
<evidence type="ECO:0000256" key="7">
    <source>
        <dbReference type="ARBA" id="ARBA00023242"/>
    </source>
</evidence>
<dbReference type="InterPro" id="IPR038089">
    <property type="entry name" value="Med31_sf"/>
</dbReference>
<dbReference type="Proteomes" id="UP000269539">
    <property type="component" value="Unassembled WGS sequence"/>
</dbReference>
<comment type="subunit">
    <text evidence="8">Component of the Mediator complex.</text>
</comment>
<evidence type="ECO:0000313" key="10">
    <source>
        <dbReference type="Proteomes" id="UP000269539"/>
    </source>
</evidence>